<evidence type="ECO:0000256" key="1">
    <source>
        <dbReference type="SAM" id="MobiDB-lite"/>
    </source>
</evidence>
<name>A0ABQ4IV45_9ACTN</name>
<feature type="compositionally biased region" description="Low complexity" evidence="1">
    <location>
        <begin position="14"/>
        <end position="27"/>
    </location>
</feature>
<accession>A0ABQ4IV45</accession>
<reference evidence="3 4" key="1">
    <citation type="submission" date="2021-01" db="EMBL/GenBank/DDBJ databases">
        <title>Whole genome shotgun sequence of Verrucosispora lutea NBRC 106530.</title>
        <authorList>
            <person name="Komaki H."/>
            <person name="Tamura T."/>
        </authorList>
    </citation>
    <scope>NUCLEOTIDE SEQUENCE [LARGE SCALE GENOMIC DNA]</scope>
    <source>
        <strain evidence="3 4">NBRC 106530</strain>
    </source>
</reference>
<keyword evidence="2" id="KW-1133">Transmembrane helix</keyword>
<feature type="transmembrane region" description="Helical" evidence="2">
    <location>
        <begin position="306"/>
        <end position="332"/>
    </location>
</feature>
<organism evidence="3 4">
    <name type="scientific">Micromonospora lutea</name>
    <dbReference type="NCBI Taxonomy" id="419825"/>
    <lineage>
        <taxon>Bacteria</taxon>
        <taxon>Bacillati</taxon>
        <taxon>Actinomycetota</taxon>
        <taxon>Actinomycetes</taxon>
        <taxon>Micromonosporales</taxon>
        <taxon>Micromonosporaceae</taxon>
        <taxon>Micromonospora</taxon>
    </lineage>
</organism>
<gene>
    <name evidence="3" type="ORF">Vlu01_23610</name>
</gene>
<sequence>MSDQPPPTGPSASPPGGWGPPAGWAGPPHQPTPPPYGPPGHPAQPPYAGMMPYPGQPGYPGYPAYGGYHPGGHGLDPSDALVNPPGAGMAGWFARFTEAGRRGWRQLLPILLLTQVVPGALISGLLLVFDRTGQWEDEIAAGEVLPAAYWADLGSMLAVLLGATVLLGLVQAAGWAAGSWVITRQAAGAPADVATALNYGVRRAPALWGWTLVVAFIVTIGLFCCFVPGVAAAFVLSMTGPVYLFERADPIGRSYRMFRNRTGLLIGRVGVIVGATLGVLLLTSLLDQASVPLFGPQPLTSLGTAVGAIAMVLVLAVLALPAYFAQLVGFVVTYAEQRAHEGPVNSARLAAELG</sequence>
<dbReference type="EMBL" id="BOPB01000011">
    <property type="protein sequence ID" value="GIJ21737.1"/>
    <property type="molecule type" value="Genomic_DNA"/>
</dbReference>
<feature type="region of interest" description="Disordered" evidence="1">
    <location>
        <begin position="1"/>
        <end position="49"/>
    </location>
</feature>
<keyword evidence="2" id="KW-0812">Transmembrane</keyword>
<feature type="transmembrane region" description="Helical" evidence="2">
    <location>
        <begin position="149"/>
        <end position="170"/>
    </location>
</feature>
<keyword evidence="2" id="KW-0472">Membrane</keyword>
<feature type="compositionally biased region" description="Pro residues" evidence="1">
    <location>
        <begin position="28"/>
        <end position="45"/>
    </location>
</feature>
<evidence type="ECO:0000256" key="2">
    <source>
        <dbReference type="SAM" id="Phobius"/>
    </source>
</evidence>
<evidence type="ECO:0000313" key="3">
    <source>
        <dbReference type="EMBL" id="GIJ21737.1"/>
    </source>
</evidence>
<evidence type="ECO:0000313" key="4">
    <source>
        <dbReference type="Proteomes" id="UP000643165"/>
    </source>
</evidence>
<feature type="transmembrane region" description="Helical" evidence="2">
    <location>
        <begin position="107"/>
        <end position="129"/>
    </location>
</feature>
<comment type="caution">
    <text evidence="3">The sequence shown here is derived from an EMBL/GenBank/DDBJ whole genome shotgun (WGS) entry which is preliminary data.</text>
</comment>
<feature type="transmembrane region" description="Helical" evidence="2">
    <location>
        <begin position="265"/>
        <end position="286"/>
    </location>
</feature>
<keyword evidence="4" id="KW-1185">Reference proteome</keyword>
<proteinExistence type="predicted"/>
<feature type="compositionally biased region" description="Pro residues" evidence="1">
    <location>
        <begin position="1"/>
        <end position="13"/>
    </location>
</feature>
<feature type="transmembrane region" description="Helical" evidence="2">
    <location>
        <begin position="213"/>
        <end position="244"/>
    </location>
</feature>
<protein>
    <recommendedName>
        <fullName evidence="5">Glycerophosphoryl diester phosphodiesterase membrane domain-containing protein</fullName>
    </recommendedName>
</protein>
<dbReference type="Proteomes" id="UP000643165">
    <property type="component" value="Unassembled WGS sequence"/>
</dbReference>
<evidence type="ECO:0008006" key="5">
    <source>
        <dbReference type="Google" id="ProtNLM"/>
    </source>
</evidence>